<dbReference type="Proteomes" id="UP001652741">
    <property type="component" value="Chromosome ssa20"/>
</dbReference>
<feature type="compositionally biased region" description="Polar residues" evidence="1">
    <location>
        <begin position="157"/>
        <end position="171"/>
    </location>
</feature>
<dbReference type="InterPro" id="IPR036364">
    <property type="entry name" value="SEA_dom_sf"/>
</dbReference>
<evidence type="ECO:0000313" key="4">
    <source>
        <dbReference type="Proteomes" id="UP001652741"/>
    </source>
</evidence>
<protein>
    <submittedName>
        <fullName evidence="5">Uncharacterized protein isoform X1</fullName>
    </submittedName>
</protein>
<dbReference type="InterPro" id="IPR000082">
    <property type="entry name" value="SEA_dom"/>
</dbReference>
<keyword evidence="4" id="KW-1185">Reference proteome</keyword>
<feature type="region of interest" description="Disordered" evidence="1">
    <location>
        <begin position="145"/>
        <end position="220"/>
    </location>
</feature>
<evidence type="ECO:0000259" key="3">
    <source>
        <dbReference type="PROSITE" id="PS50024"/>
    </source>
</evidence>
<sequence>MEKDSPVKPSVAELAGRFKDHVIPTPTPHDESKPVKRRPPPCSLQLHNKKHDHEELEKPSIVSPHPPKVKMRTSKSSPLVERLQANLTLSPTSLLPSPKSPEVKLAPTPTSPTTHCFFPTSPCSPLSPTLRPQLSIEEEEPVCFESPAEGTPLPSFNKMTSGNRPRLTTNDAAEEGNPLLSPEQVPVDNGVQHRVDGEEMTSGNRPRLTTNDAAEEGNPLLSPEQVPVDNGVQHRVDGEEVSQESISLIVQNSIANKEMTCITHRRRWMILIFLIFLILLVIGVSFALCLVIHDDADEKYNPTLFVLPRCFNGSFKLTNQIFIPELLSPASNQSKALSSQLREKLSDLYSSSPALSRYFSSVEISDFRNGSVVADYRLGFLMPLNNAELEQFTLSREMVYNVFRQSLYDQDPELNHPLYIHPASLDMQVTGESRSDVLYCKRMSRSRDPPDRVEYPDGYIEPMDQPRQTHTVESCETGPLLLDQWHVQPDRLYDK</sequence>
<feature type="compositionally biased region" description="Basic and acidic residues" evidence="1">
    <location>
        <begin position="16"/>
        <end position="34"/>
    </location>
</feature>
<feature type="region of interest" description="Disordered" evidence="1">
    <location>
        <begin position="90"/>
        <end position="111"/>
    </location>
</feature>
<dbReference type="Pfam" id="PF01390">
    <property type="entry name" value="SEA"/>
    <property type="match status" value="1"/>
</dbReference>
<reference evidence="5" key="1">
    <citation type="submission" date="2025-08" db="UniProtKB">
        <authorList>
            <consortium name="RefSeq"/>
        </authorList>
    </citation>
    <scope>IDENTIFICATION</scope>
</reference>
<evidence type="ECO:0000313" key="5">
    <source>
        <dbReference type="RefSeq" id="XP_045560091.1"/>
    </source>
</evidence>
<keyword evidence="2" id="KW-0812">Transmembrane</keyword>
<feature type="region of interest" description="Disordered" evidence="1">
    <location>
        <begin position="1"/>
        <end position="78"/>
    </location>
</feature>
<feature type="compositionally biased region" description="Polar residues" evidence="1">
    <location>
        <begin position="201"/>
        <end position="212"/>
    </location>
</feature>
<dbReference type="SUPFAM" id="SSF82671">
    <property type="entry name" value="SEA domain"/>
    <property type="match status" value="1"/>
</dbReference>
<organism evidence="4 5">
    <name type="scientific">Salmo salar</name>
    <name type="common">Atlantic salmon</name>
    <dbReference type="NCBI Taxonomy" id="8030"/>
    <lineage>
        <taxon>Eukaryota</taxon>
        <taxon>Metazoa</taxon>
        <taxon>Chordata</taxon>
        <taxon>Craniata</taxon>
        <taxon>Vertebrata</taxon>
        <taxon>Euteleostomi</taxon>
        <taxon>Actinopterygii</taxon>
        <taxon>Neopterygii</taxon>
        <taxon>Teleostei</taxon>
        <taxon>Protacanthopterygii</taxon>
        <taxon>Salmoniformes</taxon>
        <taxon>Salmonidae</taxon>
        <taxon>Salmoninae</taxon>
        <taxon>Salmo</taxon>
    </lineage>
</organism>
<dbReference type="PROSITE" id="PS50024">
    <property type="entry name" value="SEA"/>
    <property type="match status" value="1"/>
</dbReference>
<name>A0ABM3DMQ0_SALSA</name>
<dbReference type="GeneID" id="106581569"/>
<dbReference type="Gene3D" id="3.30.70.960">
    <property type="entry name" value="SEA domain"/>
    <property type="match status" value="1"/>
</dbReference>
<dbReference type="InterPro" id="IPR033223">
    <property type="entry name" value="TTMP"/>
</dbReference>
<evidence type="ECO:0000256" key="1">
    <source>
        <dbReference type="SAM" id="MobiDB-lite"/>
    </source>
</evidence>
<proteinExistence type="predicted"/>
<dbReference type="PANTHER" id="PTHR14636:SF1">
    <property type="entry name" value="TPA-INDUCED TRANSMEMBRANE PROTEIN"/>
    <property type="match status" value="1"/>
</dbReference>
<feature type="domain" description="SEA" evidence="3">
    <location>
        <begin position="307"/>
        <end position="432"/>
    </location>
</feature>
<keyword evidence="2" id="KW-1133">Transmembrane helix</keyword>
<keyword evidence="2" id="KW-0472">Membrane</keyword>
<dbReference type="PANTHER" id="PTHR14636">
    <property type="entry name" value="TPA-INDUCED TRANSMEMBRANE PROTEIN"/>
    <property type="match status" value="1"/>
</dbReference>
<dbReference type="RefSeq" id="XP_045560091.1">
    <property type="nucleotide sequence ID" value="XM_045704135.1"/>
</dbReference>
<accession>A0ABM3DMQ0</accession>
<feature type="transmembrane region" description="Helical" evidence="2">
    <location>
        <begin position="268"/>
        <end position="293"/>
    </location>
</feature>
<evidence type="ECO:0000256" key="2">
    <source>
        <dbReference type="SAM" id="Phobius"/>
    </source>
</evidence>
<gene>
    <name evidence="5" type="primary">LOC106581569</name>
</gene>